<dbReference type="Gene3D" id="3.40.605.10">
    <property type="entry name" value="Aldehyde Dehydrogenase, Chain A, domain 1"/>
    <property type="match status" value="1"/>
</dbReference>
<dbReference type="FunFam" id="3.40.309.10:FF:000009">
    <property type="entry name" value="Aldehyde dehydrogenase A"/>
    <property type="match status" value="1"/>
</dbReference>
<proteinExistence type="inferred from homology"/>
<gene>
    <name evidence="5" type="ORF">FHU40_002517</name>
</gene>
<name>A0A7W4VVT6_9ACTN</name>
<sequence>MRQLIGGEWIDSRNGRVFDSVSPWSGEVVATVAAGDQDDTRAAIEAAQQAFGPWSESLPHERQGIFLRAADELERRGDEVIALLAHETGCTRHFADIQLEFALSLLRQSAALPYASQGQLLPSDLPGTRAMAVRRPVGVVGAIAPWNAALTLSSRAVAGPIALGNTVVLKPSEHAPACGALLAEVFVAAGLPPGVLNLVTHGPGEAAFVGEELIANPLVRRINFTGSTTTGRRLAEAAGRHLKRMLLQLGGHNPLIVLDGVDLDYAVDAAVFGSFVHQGQVCMCARRIYVERPIAEEFSERFAARAASLPVGDPADPETVIGPVISRWALSTIARRVEEAVAHGARVLAGGEARPPCYPATVLVDVPPDVELAFDETFGPVVVIDAVEDRDEAVRRANASAFGMNAAVLAADAAQGMEVARRLDAGIVHVNDQTVNDEPQMPFGGTKDSGWGSFGVGFAVDEFTELQWVTTRDAPRPFPF</sequence>
<dbReference type="RefSeq" id="WP_183592643.1">
    <property type="nucleotide sequence ID" value="NZ_JACHWR010000002.1"/>
</dbReference>
<dbReference type="Proteomes" id="UP000589626">
    <property type="component" value="Unassembled WGS sequence"/>
</dbReference>
<keyword evidence="2" id="KW-0560">Oxidoreductase</keyword>
<dbReference type="InterPro" id="IPR016161">
    <property type="entry name" value="Ald_DH/histidinol_DH"/>
</dbReference>
<dbReference type="PANTHER" id="PTHR42986:SF1">
    <property type="entry name" value="BENZALDEHYDE DEHYDROGENASE YFMT"/>
    <property type="match status" value="1"/>
</dbReference>
<evidence type="ECO:0000256" key="1">
    <source>
        <dbReference type="ARBA" id="ARBA00009986"/>
    </source>
</evidence>
<organism evidence="5 6">
    <name type="scientific">Nocardioides soli</name>
    <dbReference type="NCBI Taxonomy" id="1036020"/>
    <lineage>
        <taxon>Bacteria</taxon>
        <taxon>Bacillati</taxon>
        <taxon>Actinomycetota</taxon>
        <taxon>Actinomycetes</taxon>
        <taxon>Propionibacteriales</taxon>
        <taxon>Nocardioidaceae</taxon>
        <taxon>Nocardioides</taxon>
    </lineage>
</organism>
<evidence type="ECO:0000313" key="5">
    <source>
        <dbReference type="EMBL" id="MBB3042699.1"/>
    </source>
</evidence>
<feature type="domain" description="Aldehyde dehydrogenase" evidence="4">
    <location>
        <begin position="9"/>
        <end position="469"/>
    </location>
</feature>
<keyword evidence="3" id="KW-0520">NAD</keyword>
<comment type="similarity">
    <text evidence="1">Belongs to the aldehyde dehydrogenase family.</text>
</comment>
<dbReference type="Pfam" id="PF00171">
    <property type="entry name" value="Aldedh"/>
    <property type="match status" value="1"/>
</dbReference>
<dbReference type="EMBL" id="JACHWR010000002">
    <property type="protein sequence ID" value="MBB3042699.1"/>
    <property type="molecule type" value="Genomic_DNA"/>
</dbReference>
<dbReference type="InterPro" id="IPR016163">
    <property type="entry name" value="Ald_DH_C"/>
</dbReference>
<dbReference type="SUPFAM" id="SSF53720">
    <property type="entry name" value="ALDH-like"/>
    <property type="match status" value="1"/>
</dbReference>
<comment type="caution">
    <text evidence="5">The sequence shown here is derived from an EMBL/GenBank/DDBJ whole genome shotgun (WGS) entry which is preliminary data.</text>
</comment>
<evidence type="ECO:0000256" key="3">
    <source>
        <dbReference type="ARBA" id="ARBA00023027"/>
    </source>
</evidence>
<accession>A0A7W4VVT6</accession>
<dbReference type="PANTHER" id="PTHR42986">
    <property type="entry name" value="BENZALDEHYDE DEHYDROGENASE YFMT"/>
    <property type="match status" value="1"/>
</dbReference>
<reference evidence="5 6" key="1">
    <citation type="submission" date="2020-08" db="EMBL/GenBank/DDBJ databases">
        <title>Sequencing the genomes of 1000 actinobacteria strains.</title>
        <authorList>
            <person name="Klenk H.-P."/>
        </authorList>
    </citation>
    <scope>NUCLEOTIDE SEQUENCE [LARGE SCALE GENOMIC DNA]</scope>
    <source>
        <strain evidence="5 6">DSM 105498</strain>
    </source>
</reference>
<dbReference type="GO" id="GO:0016620">
    <property type="term" value="F:oxidoreductase activity, acting on the aldehyde or oxo group of donors, NAD or NADP as acceptor"/>
    <property type="evidence" value="ECO:0007669"/>
    <property type="project" value="InterPro"/>
</dbReference>
<dbReference type="AlphaFoldDB" id="A0A7W4VVT6"/>
<evidence type="ECO:0000259" key="4">
    <source>
        <dbReference type="Pfam" id="PF00171"/>
    </source>
</evidence>
<evidence type="ECO:0000256" key="2">
    <source>
        <dbReference type="ARBA" id="ARBA00023002"/>
    </source>
</evidence>
<dbReference type="InterPro" id="IPR016160">
    <property type="entry name" value="Ald_DH_CS_CYS"/>
</dbReference>
<dbReference type="PROSITE" id="PS00070">
    <property type="entry name" value="ALDEHYDE_DEHYDR_CYS"/>
    <property type="match status" value="1"/>
</dbReference>
<dbReference type="InterPro" id="IPR016162">
    <property type="entry name" value="Ald_DH_N"/>
</dbReference>
<evidence type="ECO:0000313" key="6">
    <source>
        <dbReference type="Proteomes" id="UP000589626"/>
    </source>
</evidence>
<dbReference type="Gene3D" id="3.40.309.10">
    <property type="entry name" value="Aldehyde Dehydrogenase, Chain A, domain 2"/>
    <property type="match status" value="1"/>
</dbReference>
<keyword evidence="6" id="KW-1185">Reference proteome</keyword>
<dbReference type="InterPro" id="IPR015590">
    <property type="entry name" value="Aldehyde_DH_dom"/>
</dbReference>
<protein>
    <submittedName>
        <fullName evidence="5">Acyl-CoA reductase-like NAD-dependent aldehyde dehydrogenase</fullName>
    </submittedName>
</protein>